<dbReference type="NCBIfam" id="TIGR00526">
    <property type="entry name" value="folB_dom"/>
    <property type="match status" value="1"/>
</dbReference>
<organism evidence="2 3">
    <name type="scientific">Pseudobdellovibrio exovorus JSS</name>
    <dbReference type="NCBI Taxonomy" id="1184267"/>
    <lineage>
        <taxon>Bacteria</taxon>
        <taxon>Pseudomonadati</taxon>
        <taxon>Bdellovibrionota</taxon>
        <taxon>Bdellovibrionia</taxon>
        <taxon>Bdellovibrionales</taxon>
        <taxon>Pseudobdellovibrionaceae</taxon>
        <taxon>Pseudobdellovibrio</taxon>
    </lineage>
</organism>
<dbReference type="InterPro" id="IPR006157">
    <property type="entry name" value="FolB_dom"/>
</dbReference>
<dbReference type="InterPro" id="IPR043133">
    <property type="entry name" value="GTP-CH-I_C/QueF"/>
</dbReference>
<dbReference type="KEGG" id="bex:A11Q_797"/>
<dbReference type="Pfam" id="PF02152">
    <property type="entry name" value="FolB"/>
    <property type="match status" value="1"/>
</dbReference>
<evidence type="ECO:0000259" key="1">
    <source>
        <dbReference type="SMART" id="SM00905"/>
    </source>
</evidence>
<reference evidence="2 3" key="1">
    <citation type="journal article" date="2013" name="ISME J.">
        <title>By their genes ye shall know them: genomic signatures of predatory bacteria.</title>
        <authorList>
            <person name="Pasternak Z."/>
            <person name="Pietrokovski S."/>
            <person name="Rotem O."/>
            <person name="Gophna U."/>
            <person name="Lurie-Weinberger M.N."/>
            <person name="Jurkevitch E."/>
        </authorList>
    </citation>
    <scope>NUCLEOTIDE SEQUENCE [LARGE SCALE GENOMIC DNA]</scope>
    <source>
        <strain evidence="2 3">JSS</strain>
    </source>
</reference>
<dbReference type="GO" id="GO:0006760">
    <property type="term" value="P:folic acid-containing compound metabolic process"/>
    <property type="evidence" value="ECO:0007669"/>
    <property type="project" value="InterPro"/>
</dbReference>
<proteinExistence type="predicted"/>
<dbReference type="STRING" id="1184267.A11Q_797"/>
<evidence type="ECO:0000313" key="3">
    <source>
        <dbReference type="Proteomes" id="UP000012040"/>
    </source>
</evidence>
<gene>
    <name evidence="2" type="ORF">A11Q_797</name>
</gene>
<dbReference type="RefSeq" id="WP_015469505.1">
    <property type="nucleotide sequence ID" value="NC_020813.1"/>
</dbReference>
<dbReference type="SUPFAM" id="SSF55620">
    <property type="entry name" value="Tetrahydrobiopterin biosynthesis enzymes-like"/>
    <property type="match status" value="1"/>
</dbReference>
<accession>M4V9A5</accession>
<dbReference type="SMART" id="SM00905">
    <property type="entry name" value="FolB"/>
    <property type="match status" value="1"/>
</dbReference>
<name>M4V9A5_9BACT</name>
<dbReference type="Gene3D" id="3.30.1130.10">
    <property type="match status" value="1"/>
</dbReference>
<dbReference type="EMBL" id="CP003537">
    <property type="protein sequence ID" value="AGH95015.1"/>
    <property type="molecule type" value="Genomic_DNA"/>
</dbReference>
<evidence type="ECO:0000313" key="2">
    <source>
        <dbReference type="EMBL" id="AGH95015.1"/>
    </source>
</evidence>
<protein>
    <recommendedName>
        <fullName evidence="1">Dihydroneopterin aldolase/epimerase domain-containing protein</fullName>
    </recommendedName>
</protein>
<dbReference type="eggNOG" id="COG1539">
    <property type="taxonomic scope" value="Bacteria"/>
</dbReference>
<dbReference type="PATRIC" id="fig|1184267.3.peg.805"/>
<feature type="domain" description="Dihydroneopterin aldolase/epimerase" evidence="1">
    <location>
        <begin position="5"/>
        <end position="122"/>
    </location>
</feature>
<dbReference type="HOGENOM" id="CLU_112632_3_0_7"/>
<dbReference type="OrthoDB" id="7161206at2"/>
<dbReference type="Proteomes" id="UP000012040">
    <property type="component" value="Chromosome"/>
</dbReference>
<dbReference type="GO" id="GO:0004150">
    <property type="term" value="F:dihydroneopterin aldolase activity"/>
    <property type="evidence" value="ECO:0007669"/>
    <property type="project" value="InterPro"/>
</dbReference>
<keyword evidence="3" id="KW-1185">Reference proteome</keyword>
<sequence length="124" mass="14151">MKSSLTINSYEAWVHLGCDLEEQKHAQPVHFNFVIDYALECKGMTSDRLEDALDYVALTSIMKSVATAKPYHLIEHLNYSVFLKVREYLKSKSITGVMKLSVKKIRVPVEHLTDGVTFSCEEQL</sequence>
<dbReference type="AlphaFoldDB" id="M4V9A5"/>